<protein>
    <submittedName>
        <fullName evidence="2">Uncharacterized protein</fullName>
    </submittedName>
</protein>
<dbReference type="Proteomes" id="UP000245207">
    <property type="component" value="Unassembled WGS sequence"/>
</dbReference>
<proteinExistence type="predicted"/>
<feature type="region of interest" description="Disordered" evidence="1">
    <location>
        <begin position="154"/>
        <end position="181"/>
    </location>
</feature>
<feature type="region of interest" description="Disordered" evidence="1">
    <location>
        <begin position="94"/>
        <end position="125"/>
    </location>
</feature>
<evidence type="ECO:0000313" key="2">
    <source>
        <dbReference type="EMBL" id="PWA91041.1"/>
    </source>
</evidence>
<accession>A0A2U1PZ48</accession>
<dbReference type="PANTHER" id="PTHR31390">
    <property type="entry name" value="EXPRESSED PROTEIN"/>
    <property type="match status" value="1"/>
</dbReference>
<feature type="compositionally biased region" description="Low complexity" evidence="1">
    <location>
        <begin position="254"/>
        <end position="269"/>
    </location>
</feature>
<evidence type="ECO:0000256" key="1">
    <source>
        <dbReference type="SAM" id="MobiDB-lite"/>
    </source>
</evidence>
<feature type="compositionally biased region" description="Polar residues" evidence="1">
    <location>
        <begin position="107"/>
        <end position="121"/>
    </location>
</feature>
<evidence type="ECO:0000313" key="3">
    <source>
        <dbReference type="Proteomes" id="UP000245207"/>
    </source>
</evidence>
<name>A0A2U1PZ48_ARTAN</name>
<reference evidence="2 3" key="1">
    <citation type="journal article" date="2018" name="Mol. Plant">
        <title>The genome of Artemisia annua provides insight into the evolution of Asteraceae family and artemisinin biosynthesis.</title>
        <authorList>
            <person name="Shen Q."/>
            <person name="Zhang L."/>
            <person name="Liao Z."/>
            <person name="Wang S."/>
            <person name="Yan T."/>
            <person name="Shi P."/>
            <person name="Liu M."/>
            <person name="Fu X."/>
            <person name="Pan Q."/>
            <person name="Wang Y."/>
            <person name="Lv Z."/>
            <person name="Lu X."/>
            <person name="Zhang F."/>
            <person name="Jiang W."/>
            <person name="Ma Y."/>
            <person name="Chen M."/>
            <person name="Hao X."/>
            <person name="Li L."/>
            <person name="Tang Y."/>
            <person name="Lv G."/>
            <person name="Zhou Y."/>
            <person name="Sun X."/>
            <person name="Brodelius P.E."/>
            <person name="Rose J.K.C."/>
            <person name="Tang K."/>
        </authorList>
    </citation>
    <scope>NUCLEOTIDE SEQUENCE [LARGE SCALE GENOMIC DNA]</scope>
    <source>
        <strain evidence="3">cv. Huhao1</strain>
        <tissue evidence="2">Leaf</tissue>
    </source>
</reference>
<dbReference type="EMBL" id="PKPP01000579">
    <property type="protein sequence ID" value="PWA91041.1"/>
    <property type="molecule type" value="Genomic_DNA"/>
</dbReference>
<organism evidence="2 3">
    <name type="scientific">Artemisia annua</name>
    <name type="common">Sweet wormwood</name>
    <dbReference type="NCBI Taxonomy" id="35608"/>
    <lineage>
        <taxon>Eukaryota</taxon>
        <taxon>Viridiplantae</taxon>
        <taxon>Streptophyta</taxon>
        <taxon>Embryophyta</taxon>
        <taxon>Tracheophyta</taxon>
        <taxon>Spermatophyta</taxon>
        <taxon>Magnoliopsida</taxon>
        <taxon>eudicotyledons</taxon>
        <taxon>Gunneridae</taxon>
        <taxon>Pentapetalae</taxon>
        <taxon>asterids</taxon>
        <taxon>campanulids</taxon>
        <taxon>Asterales</taxon>
        <taxon>Asteraceae</taxon>
        <taxon>Asteroideae</taxon>
        <taxon>Anthemideae</taxon>
        <taxon>Artemisiinae</taxon>
        <taxon>Artemisia</taxon>
    </lineage>
</organism>
<dbReference type="STRING" id="35608.A0A2U1PZ48"/>
<dbReference type="PANTHER" id="PTHR31390:SF4">
    <property type="entry name" value="DUF3527 DOMAIN-CONTAINING PROTEIN"/>
    <property type="match status" value="1"/>
</dbReference>
<dbReference type="InterPro" id="IPR021916">
    <property type="entry name" value="DUF3527"/>
</dbReference>
<gene>
    <name evidence="2" type="ORF">CTI12_AA034180</name>
</gene>
<sequence length="670" mass="74051">MGDPVSAHSTHGTTLRNKIDLEKCRLSYVDLHREDIKNRLNMVASPSREEIVRHMSNLPSYLEAGKATPDRALSFGVMDWGRLEKWQYQHLNCSPSTSNSSPLFSTDGSTPQSSRVQSCSPARQKPHRATLLSHFNISSSEIVPPYVKSCLGNMDTGNHQTNSSSSKGKMKIQDEVNESRPSFRTRDHNLLEKHKTSVLSVTNCDGNSETNVKRVSFSSKNSNIDVGTVAASETRAKISSLSSKHSNLDLGTDSASKASAKRSSFSSKHSNLDVGTDSASKTSAKRSSFSSKNSNFDTGTVAVDKPRSMSPMRRFSFSMSSKPAASTSTPKRIESPVSQKLVPAINTCVSNRSHPSPLRRLLEPLFASKATNSNEDSKVKAKEMLDLRNDTAEFTSTTQAFFQTTVKNGRPLFTFALENDKNVLAATVKDFSCSGKDNINSWIYTFFTLGEVKKKNGTWLFHSRKDKGHSYLPNVTASMKVSSSNPDSREFSLCTVDPNDEVAAIVVKFIRNLDDDEENQERFSTRVILPGGNHGVSSNGKPSPLIERWRSGGVCDCGGWDLGCRLRILANRSSRRSNSPTGQFELFFQGDVTNERRYFSLRPAKEGKYSVEYNSSLSTLQALSICISVIECRKSSQYTESRTYVAKQEHDDPNPVRFASFPPLSPVGRV</sequence>
<feature type="region of interest" description="Disordered" evidence="1">
    <location>
        <begin position="240"/>
        <end position="335"/>
    </location>
</feature>
<feature type="compositionally biased region" description="Polar residues" evidence="1">
    <location>
        <begin position="155"/>
        <end position="167"/>
    </location>
</feature>
<dbReference type="OrthoDB" id="1898655at2759"/>
<feature type="compositionally biased region" description="Low complexity" evidence="1">
    <location>
        <begin position="94"/>
        <end position="106"/>
    </location>
</feature>
<keyword evidence="3" id="KW-1185">Reference proteome</keyword>
<comment type="caution">
    <text evidence="2">The sequence shown here is derived from an EMBL/GenBank/DDBJ whole genome shotgun (WGS) entry which is preliminary data.</text>
</comment>
<feature type="compositionally biased region" description="Low complexity" evidence="1">
    <location>
        <begin position="276"/>
        <end position="298"/>
    </location>
</feature>
<dbReference type="AlphaFoldDB" id="A0A2U1PZ48"/>
<dbReference type="Pfam" id="PF12043">
    <property type="entry name" value="DUF3527"/>
    <property type="match status" value="2"/>
</dbReference>
<feature type="compositionally biased region" description="Low complexity" evidence="1">
    <location>
        <begin position="308"/>
        <end position="323"/>
    </location>
</feature>